<dbReference type="EMBL" id="AUPL01001303">
    <property type="protein sequence ID" value="ESL10956.1"/>
    <property type="molecule type" value="Genomic_DNA"/>
</dbReference>
<sequence length="164" mass="17413">MDVKDLGDVFKAKEQPSARPGDKPSAWCLDTVPTTGAGEDGDESSVAMHTEVKCLGAQVNLQQTRNGRVYWQSCTEGAKVPWEISTHGPDKVICPDYNEVCTISATGSSIHPAVEWDGKENTWNRTAPAAPVEEPAPSGSEPAEGNLGSGNSVQSERQPPPPAE</sequence>
<evidence type="ECO:0000256" key="4">
    <source>
        <dbReference type="ARBA" id="ARBA00022801"/>
    </source>
</evidence>
<dbReference type="SUPFAM" id="SSF55486">
    <property type="entry name" value="Metalloproteases ('zincins'), catalytic domain"/>
    <property type="match status" value="1"/>
</dbReference>
<dbReference type="EC" id="3.4.24.-" evidence="7"/>
<keyword evidence="2 7" id="KW-0645">Protease</keyword>
<accession>A0A061JA30</accession>
<evidence type="ECO:0000313" key="10">
    <source>
        <dbReference type="Proteomes" id="UP000031737"/>
    </source>
</evidence>
<dbReference type="InterPro" id="IPR001577">
    <property type="entry name" value="Peptidase_M8"/>
</dbReference>
<dbReference type="Gene3D" id="2.30.34.10">
    <property type="entry name" value="Leishmanolysin domain 4"/>
    <property type="match status" value="1"/>
</dbReference>
<evidence type="ECO:0000313" key="9">
    <source>
        <dbReference type="EMBL" id="ESL10956.1"/>
    </source>
</evidence>
<comment type="cofactor">
    <cofactor evidence="7">
        <name>Zn(2+)</name>
        <dbReference type="ChEBI" id="CHEBI:29105"/>
    </cofactor>
    <text evidence="7">Binds 1 zinc ion per subunit.</text>
</comment>
<feature type="region of interest" description="Disordered" evidence="8">
    <location>
        <begin position="117"/>
        <end position="164"/>
    </location>
</feature>
<evidence type="ECO:0000256" key="5">
    <source>
        <dbReference type="ARBA" id="ARBA00022833"/>
    </source>
</evidence>
<organism evidence="9 10">
    <name type="scientific">Trypanosoma rangeli SC58</name>
    <dbReference type="NCBI Taxonomy" id="429131"/>
    <lineage>
        <taxon>Eukaryota</taxon>
        <taxon>Discoba</taxon>
        <taxon>Euglenozoa</taxon>
        <taxon>Kinetoplastea</taxon>
        <taxon>Metakinetoplastina</taxon>
        <taxon>Trypanosomatida</taxon>
        <taxon>Trypanosomatidae</taxon>
        <taxon>Trypanosoma</taxon>
        <taxon>Herpetosoma</taxon>
    </lineage>
</organism>
<protein>
    <recommendedName>
        <fullName evidence="7">Leishmanolysin-like peptidase</fullName>
        <ecNumber evidence="7">3.4.24.-</ecNumber>
    </recommendedName>
</protein>
<feature type="non-terminal residue" evidence="9">
    <location>
        <position position="164"/>
    </location>
</feature>
<dbReference type="AlphaFoldDB" id="A0A061JA30"/>
<reference evidence="9 10" key="1">
    <citation type="submission" date="2013-07" db="EMBL/GenBank/DDBJ databases">
        <authorList>
            <person name="Stoco P.H."/>
            <person name="Wagner G."/>
            <person name="Gerber A."/>
            <person name="Zaha A."/>
            <person name="Thompson C."/>
            <person name="Bartholomeu D.C."/>
            <person name="Luckemeyer D.D."/>
            <person name="Bahia D."/>
            <person name="Loreto E."/>
            <person name="Prestes E.B."/>
            <person name="Lima F.M."/>
            <person name="Rodrigues-Luiz G."/>
            <person name="Vallejo G.A."/>
            <person name="Filho J.F."/>
            <person name="Monteiro K.M."/>
            <person name="Tyler K.M."/>
            <person name="de Almeida L.G."/>
            <person name="Ortiz M.F."/>
            <person name="Siervo M.A."/>
            <person name="de Moraes M.H."/>
            <person name="Cunha O.L."/>
            <person name="Mendonca-Neto R."/>
            <person name="Silva R."/>
            <person name="Teixeira S.M."/>
            <person name="Murta S.M."/>
            <person name="Sincero T.C."/>
            <person name="Mendes T.A."/>
            <person name="Urmenyi T.P."/>
            <person name="Silva V.G."/>
            <person name="da Rocha W.D."/>
            <person name="Andersson B."/>
            <person name="Romanha A.J."/>
            <person name="Steindel M."/>
            <person name="de Vasconcelos A.T."/>
            <person name="Grisard E.C."/>
        </authorList>
    </citation>
    <scope>NUCLEOTIDE SEQUENCE [LARGE SCALE GENOMIC DNA]</scope>
    <source>
        <strain evidence="9 10">SC58</strain>
    </source>
</reference>
<dbReference type="GO" id="GO:0007155">
    <property type="term" value="P:cell adhesion"/>
    <property type="evidence" value="ECO:0007669"/>
    <property type="project" value="InterPro"/>
</dbReference>
<comment type="caution">
    <text evidence="9">The sequence shown here is derived from an EMBL/GenBank/DDBJ whole genome shotgun (WGS) entry which is preliminary data.</text>
</comment>
<evidence type="ECO:0000256" key="7">
    <source>
        <dbReference type="RuleBase" id="RU366077"/>
    </source>
</evidence>
<gene>
    <name evidence="9" type="ORF">TRSC58_01303</name>
</gene>
<name>A0A061JA30_TRYRA</name>
<dbReference type="GO" id="GO:0006508">
    <property type="term" value="P:proteolysis"/>
    <property type="evidence" value="ECO:0007669"/>
    <property type="project" value="UniProtKB-KW"/>
</dbReference>
<feature type="compositionally biased region" description="Basic and acidic residues" evidence="8">
    <location>
        <begin position="1"/>
        <end position="22"/>
    </location>
</feature>
<evidence type="ECO:0000256" key="1">
    <source>
        <dbReference type="ARBA" id="ARBA00005860"/>
    </source>
</evidence>
<dbReference type="GO" id="GO:0046872">
    <property type="term" value="F:metal ion binding"/>
    <property type="evidence" value="ECO:0007669"/>
    <property type="project" value="UniProtKB-KW"/>
</dbReference>
<dbReference type="OrthoDB" id="10543487at2759"/>
<evidence type="ECO:0000256" key="2">
    <source>
        <dbReference type="ARBA" id="ARBA00022670"/>
    </source>
</evidence>
<evidence type="ECO:0000256" key="8">
    <source>
        <dbReference type="SAM" id="MobiDB-lite"/>
    </source>
</evidence>
<keyword evidence="3 7" id="KW-0479">Metal-binding</keyword>
<keyword evidence="10" id="KW-1185">Reference proteome</keyword>
<evidence type="ECO:0000256" key="6">
    <source>
        <dbReference type="ARBA" id="ARBA00023049"/>
    </source>
</evidence>
<keyword evidence="5 7" id="KW-0862">Zinc</keyword>
<evidence type="ECO:0000256" key="3">
    <source>
        <dbReference type="ARBA" id="ARBA00022723"/>
    </source>
</evidence>
<dbReference type="Pfam" id="PF01457">
    <property type="entry name" value="Peptidase_M8"/>
    <property type="match status" value="1"/>
</dbReference>
<feature type="region of interest" description="Disordered" evidence="8">
    <location>
        <begin position="1"/>
        <end position="44"/>
    </location>
</feature>
<proteinExistence type="inferred from homology"/>
<comment type="similarity">
    <text evidence="1 7">Belongs to the peptidase M8 family.</text>
</comment>
<feature type="compositionally biased region" description="Low complexity" evidence="8">
    <location>
        <begin position="127"/>
        <end position="145"/>
    </location>
</feature>
<keyword evidence="4 7" id="KW-0378">Hydrolase</keyword>
<keyword evidence="6 7" id="KW-0482">Metalloprotease</keyword>
<dbReference type="Proteomes" id="UP000031737">
    <property type="component" value="Unassembled WGS sequence"/>
</dbReference>
<dbReference type="GO" id="GO:0004222">
    <property type="term" value="F:metalloendopeptidase activity"/>
    <property type="evidence" value="ECO:0007669"/>
    <property type="project" value="UniProtKB-UniRule"/>
</dbReference>
<dbReference type="VEuPathDB" id="TriTrypDB:TRSC58_01303"/>
<dbReference type="GO" id="GO:0016020">
    <property type="term" value="C:membrane"/>
    <property type="evidence" value="ECO:0007669"/>
    <property type="project" value="InterPro"/>
</dbReference>